<protein>
    <submittedName>
        <fullName evidence="2">Uncharacterized protein</fullName>
    </submittedName>
</protein>
<dbReference type="Proteomes" id="UP000821866">
    <property type="component" value="Chromosome 8"/>
</dbReference>
<proteinExistence type="predicted"/>
<organism evidence="2 3">
    <name type="scientific">Rhipicephalus microplus</name>
    <name type="common">Cattle tick</name>
    <name type="synonym">Boophilus microplus</name>
    <dbReference type="NCBI Taxonomy" id="6941"/>
    <lineage>
        <taxon>Eukaryota</taxon>
        <taxon>Metazoa</taxon>
        <taxon>Ecdysozoa</taxon>
        <taxon>Arthropoda</taxon>
        <taxon>Chelicerata</taxon>
        <taxon>Arachnida</taxon>
        <taxon>Acari</taxon>
        <taxon>Parasitiformes</taxon>
        <taxon>Ixodida</taxon>
        <taxon>Ixodoidea</taxon>
        <taxon>Ixodidae</taxon>
        <taxon>Rhipicephalinae</taxon>
        <taxon>Rhipicephalus</taxon>
        <taxon>Boophilus</taxon>
    </lineage>
</organism>
<feature type="region of interest" description="Disordered" evidence="1">
    <location>
        <begin position="85"/>
        <end position="117"/>
    </location>
</feature>
<dbReference type="EMBL" id="JABSTU010000010">
    <property type="protein sequence ID" value="KAH8018379.1"/>
    <property type="molecule type" value="Genomic_DNA"/>
</dbReference>
<evidence type="ECO:0000313" key="2">
    <source>
        <dbReference type="EMBL" id="KAH8018379.1"/>
    </source>
</evidence>
<reference evidence="2" key="2">
    <citation type="submission" date="2021-09" db="EMBL/GenBank/DDBJ databases">
        <authorList>
            <person name="Jia N."/>
            <person name="Wang J."/>
            <person name="Shi W."/>
            <person name="Du L."/>
            <person name="Sun Y."/>
            <person name="Zhan W."/>
            <person name="Jiang J."/>
            <person name="Wang Q."/>
            <person name="Zhang B."/>
            <person name="Ji P."/>
            <person name="Sakyi L.B."/>
            <person name="Cui X."/>
            <person name="Yuan T."/>
            <person name="Jiang B."/>
            <person name="Yang W."/>
            <person name="Lam T.T.-Y."/>
            <person name="Chang Q."/>
            <person name="Ding S."/>
            <person name="Wang X."/>
            <person name="Zhu J."/>
            <person name="Ruan X."/>
            <person name="Zhao L."/>
            <person name="Wei J."/>
            <person name="Que T."/>
            <person name="Du C."/>
            <person name="Cheng J."/>
            <person name="Dai P."/>
            <person name="Han X."/>
            <person name="Huang E."/>
            <person name="Gao Y."/>
            <person name="Liu J."/>
            <person name="Shao H."/>
            <person name="Ye R."/>
            <person name="Li L."/>
            <person name="Wei W."/>
            <person name="Wang X."/>
            <person name="Wang C."/>
            <person name="Huo Q."/>
            <person name="Li W."/>
            <person name="Guo W."/>
            <person name="Chen H."/>
            <person name="Chen S."/>
            <person name="Zhou L."/>
            <person name="Zhou L."/>
            <person name="Ni X."/>
            <person name="Tian J."/>
            <person name="Zhou Y."/>
            <person name="Sheng Y."/>
            <person name="Liu T."/>
            <person name="Pan Y."/>
            <person name="Xia L."/>
            <person name="Li J."/>
            <person name="Zhao F."/>
            <person name="Cao W."/>
        </authorList>
    </citation>
    <scope>NUCLEOTIDE SEQUENCE</scope>
    <source>
        <strain evidence="2">Rmic-2018</strain>
        <tissue evidence="2">Larvae</tissue>
    </source>
</reference>
<reference evidence="2" key="1">
    <citation type="journal article" date="2020" name="Cell">
        <title>Large-Scale Comparative Analyses of Tick Genomes Elucidate Their Genetic Diversity and Vector Capacities.</title>
        <authorList>
            <consortium name="Tick Genome and Microbiome Consortium (TIGMIC)"/>
            <person name="Jia N."/>
            <person name="Wang J."/>
            <person name="Shi W."/>
            <person name="Du L."/>
            <person name="Sun Y."/>
            <person name="Zhan W."/>
            <person name="Jiang J.F."/>
            <person name="Wang Q."/>
            <person name="Zhang B."/>
            <person name="Ji P."/>
            <person name="Bell-Sakyi L."/>
            <person name="Cui X.M."/>
            <person name="Yuan T.T."/>
            <person name="Jiang B.G."/>
            <person name="Yang W.F."/>
            <person name="Lam T.T."/>
            <person name="Chang Q.C."/>
            <person name="Ding S.J."/>
            <person name="Wang X.J."/>
            <person name="Zhu J.G."/>
            <person name="Ruan X.D."/>
            <person name="Zhao L."/>
            <person name="Wei J.T."/>
            <person name="Ye R.Z."/>
            <person name="Que T.C."/>
            <person name="Du C.H."/>
            <person name="Zhou Y.H."/>
            <person name="Cheng J.X."/>
            <person name="Dai P.F."/>
            <person name="Guo W.B."/>
            <person name="Han X.H."/>
            <person name="Huang E.J."/>
            <person name="Li L.F."/>
            <person name="Wei W."/>
            <person name="Gao Y.C."/>
            <person name="Liu J.Z."/>
            <person name="Shao H.Z."/>
            <person name="Wang X."/>
            <person name="Wang C.C."/>
            <person name="Yang T.C."/>
            <person name="Huo Q.B."/>
            <person name="Li W."/>
            <person name="Chen H.Y."/>
            <person name="Chen S.E."/>
            <person name="Zhou L.G."/>
            <person name="Ni X.B."/>
            <person name="Tian J.H."/>
            <person name="Sheng Y."/>
            <person name="Liu T."/>
            <person name="Pan Y.S."/>
            <person name="Xia L.Y."/>
            <person name="Li J."/>
            <person name="Zhao F."/>
            <person name="Cao W.C."/>
        </authorList>
    </citation>
    <scope>NUCLEOTIDE SEQUENCE</scope>
    <source>
        <strain evidence="2">Rmic-2018</strain>
    </source>
</reference>
<dbReference type="AlphaFoldDB" id="A0A9J6D8F1"/>
<feature type="region of interest" description="Disordered" evidence="1">
    <location>
        <begin position="167"/>
        <end position="201"/>
    </location>
</feature>
<feature type="region of interest" description="Disordered" evidence="1">
    <location>
        <begin position="310"/>
        <end position="338"/>
    </location>
</feature>
<gene>
    <name evidence="2" type="ORF">HPB51_003664</name>
</gene>
<evidence type="ECO:0000256" key="1">
    <source>
        <dbReference type="SAM" id="MobiDB-lite"/>
    </source>
</evidence>
<comment type="caution">
    <text evidence="2">The sequence shown here is derived from an EMBL/GenBank/DDBJ whole genome shotgun (WGS) entry which is preliminary data.</text>
</comment>
<feature type="compositionally biased region" description="Polar residues" evidence="1">
    <location>
        <begin position="93"/>
        <end position="108"/>
    </location>
</feature>
<sequence length="338" mass="35852">MHPTYHTKRRIQLQKTFHGANDVLYVDAAEYPSSSSYALSAVDYNGKALTTASITVNSSEEAEEAAIALGLSIPNITIINVPLPRDEEPDLADTNTTSTRKCSRPNESCSDDEGASRKMHAVATKRATVTSLTTPSNDAAVYEYCATHETDGTNEFEFQTILFKSKKRQQRASTSQERAAHTGPRPSTAPTAMPSHVAPGLLMPSQRLGPLLLVQATRDITSLAVHLSRASHPGPPFSHGVRSEANSDLVRFSACGADAMDIKPLLAEDQSGACNVVATMEKTPSVPTNQDACTAAGHIQLIPQTSALAKRAAPGHHQGVGSHLPASPRGSISLAGKP</sequence>
<evidence type="ECO:0000313" key="3">
    <source>
        <dbReference type="Proteomes" id="UP000821866"/>
    </source>
</evidence>
<keyword evidence="3" id="KW-1185">Reference proteome</keyword>
<name>A0A9J6D8F1_RHIMP</name>
<accession>A0A9J6D8F1</accession>